<protein>
    <submittedName>
        <fullName evidence="2">Uncharacterized protein</fullName>
    </submittedName>
</protein>
<gene>
    <name evidence="2" type="ORF">V1264_005205</name>
</gene>
<sequence length="85" mass="9802">MKSSALLCVFLAIAFIMATTHGWSGHVCTRTVCYRTHRVCRYRWWGSCASYKTSRRSYNCNQKYCCPGWRDMGNGNCTMRIGSKD</sequence>
<evidence type="ECO:0000256" key="1">
    <source>
        <dbReference type="SAM" id="SignalP"/>
    </source>
</evidence>
<dbReference type="EMBL" id="JBAMIC010000014">
    <property type="protein sequence ID" value="KAK7095843.1"/>
    <property type="molecule type" value="Genomic_DNA"/>
</dbReference>
<accession>A0AAN9AYR1</accession>
<evidence type="ECO:0000313" key="2">
    <source>
        <dbReference type="EMBL" id="KAK7095843.1"/>
    </source>
</evidence>
<keyword evidence="1" id="KW-0732">Signal</keyword>
<evidence type="ECO:0000313" key="3">
    <source>
        <dbReference type="Proteomes" id="UP001374579"/>
    </source>
</evidence>
<name>A0AAN9AYR1_9CAEN</name>
<feature type="chain" id="PRO_5042923884" evidence="1">
    <location>
        <begin position="23"/>
        <end position="85"/>
    </location>
</feature>
<organism evidence="2 3">
    <name type="scientific">Littorina saxatilis</name>
    <dbReference type="NCBI Taxonomy" id="31220"/>
    <lineage>
        <taxon>Eukaryota</taxon>
        <taxon>Metazoa</taxon>
        <taxon>Spiralia</taxon>
        <taxon>Lophotrochozoa</taxon>
        <taxon>Mollusca</taxon>
        <taxon>Gastropoda</taxon>
        <taxon>Caenogastropoda</taxon>
        <taxon>Littorinimorpha</taxon>
        <taxon>Littorinoidea</taxon>
        <taxon>Littorinidae</taxon>
        <taxon>Littorina</taxon>
    </lineage>
</organism>
<dbReference type="Proteomes" id="UP001374579">
    <property type="component" value="Unassembled WGS sequence"/>
</dbReference>
<comment type="caution">
    <text evidence="2">The sequence shown here is derived from an EMBL/GenBank/DDBJ whole genome shotgun (WGS) entry which is preliminary data.</text>
</comment>
<proteinExistence type="predicted"/>
<keyword evidence="3" id="KW-1185">Reference proteome</keyword>
<reference evidence="2 3" key="1">
    <citation type="submission" date="2024-02" db="EMBL/GenBank/DDBJ databases">
        <title>Chromosome-scale genome assembly of the rough periwinkle Littorina saxatilis.</title>
        <authorList>
            <person name="De Jode A."/>
            <person name="Faria R."/>
            <person name="Formenti G."/>
            <person name="Sims Y."/>
            <person name="Smith T.P."/>
            <person name="Tracey A."/>
            <person name="Wood J.M.D."/>
            <person name="Zagrodzka Z.B."/>
            <person name="Johannesson K."/>
            <person name="Butlin R.K."/>
            <person name="Leder E.H."/>
        </authorList>
    </citation>
    <scope>NUCLEOTIDE SEQUENCE [LARGE SCALE GENOMIC DNA]</scope>
    <source>
        <strain evidence="2">Snail1</strain>
        <tissue evidence="2">Muscle</tissue>
    </source>
</reference>
<feature type="signal peptide" evidence="1">
    <location>
        <begin position="1"/>
        <end position="22"/>
    </location>
</feature>
<dbReference type="AlphaFoldDB" id="A0AAN9AYR1"/>